<protein>
    <recommendedName>
        <fullName evidence="1">C2H2-type domain-containing protein</fullName>
    </recommendedName>
</protein>
<dbReference type="InterPro" id="IPR013087">
    <property type="entry name" value="Znf_C2H2_type"/>
</dbReference>
<evidence type="ECO:0000313" key="2">
    <source>
        <dbReference type="EMBL" id="KAF8462201.1"/>
    </source>
</evidence>
<reference evidence="2" key="2">
    <citation type="journal article" date="2020" name="Nat. Commun.">
        <title>Large-scale genome sequencing of mycorrhizal fungi provides insights into the early evolution of symbiotic traits.</title>
        <authorList>
            <person name="Miyauchi S."/>
            <person name="Kiss E."/>
            <person name="Kuo A."/>
            <person name="Drula E."/>
            <person name="Kohler A."/>
            <person name="Sanchez-Garcia M."/>
            <person name="Morin E."/>
            <person name="Andreopoulos B."/>
            <person name="Barry K.W."/>
            <person name="Bonito G."/>
            <person name="Buee M."/>
            <person name="Carver A."/>
            <person name="Chen C."/>
            <person name="Cichocki N."/>
            <person name="Clum A."/>
            <person name="Culley D."/>
            <person name="Crous P.W."/>
            <person name="Fauchery L."/>
            <person name="Girlanda M."/>
            <person name="Hayes R.D."/>
            <person name="Keri Z."/>
            <person name="LaButti K."/>
            <person name="Lipzen A."/>
            <person name="Lombard V."/>
            <person name="Magnuson J."/>
            <person name="Maillard F."/>
            <person name="Murat C."/>
            <person name="Nolan M."/>
            <person name="Ohm R.A."/>
            <person name="Pangilinan J."/>
            <person name="Pereira M.F."/>
            <person name="Perotto S."/>
            <person name="Peter M."/>
            <person name="Pfister S."/>
            <person name="Riley R."/>
            <person name="Sitrit Y."/>
            <person name="Stielow J.B."/>
            <person name="Szollosi G."/>
            <person name="Zifcakova L."/>
            <person name="Stursova M."/>
            <person name="Spatafora J.W."/>
            <person name="Tedersoo L."/>
            <person name="Vaario L.M."/>
            <person name="Yamada A."/>
            <person name="Yan M."/>
            <person name="Wang P."/>
            <person name="Xu J."/>
            <person name="Bruns T."/>
            <person name="Baldrian P."/>
            <person name="Vilgalys R."/>
            <person name="Dunand C."/>
            <person name="Henrissat B."/>
            <person name="Grigoriev I.V."/>
            <person name="Hibbett D."/>
            <person name="Nagy L.G."/>
            <person name="Martin F.M."/>
        </authorList>
    </citation>
    <scope>NUCLEOTIDE SEQUENCE</scope>
    <source>
        <strain evidence="2">Prilba</strain>
    </source>
</reference>
<organism evidence="2 4">
    <name type="scientific">Russula ochroleuca</name>
    <dbReference type="NCBI Taxonomy" id="152965"/>
    <lineage>
        <taxon>Eukaryota</taxon>
        <taxon>Fungi</taxon>
        <taxon>Dikarya</taxon>
        <taxon>Basidiomycota</taxon>
        <taxon>Agaricomycotina</taxon>
        <taxon>Agaricomycetes</taxon>
        <taxon>Russulales</taxon>
        <taxon>Russulaceae</taxon>
        <taxon>Russula</taxon>
    </lineage>
</organism>
<sequence>MPLPFPFIPSTMDGFASLGTSTTNMSEHLTDIVSDPSLDPGTFRQVPQGPPSILDEVRTNSSSPDVPAYPFNAQVDAIHAKTFALGLHSSTQSALLWGILEGSGTLHPEKPFAGIHMENFTSPVVRVSPSESLCQTTLIGFTDSSVQGCEGVWSVSLIPSEEINPAAVDDRIHDHSQEHASMNVSLDHSHRYMRIHTTSSSISVPSALPVISLRQTAVQDKEQSASRRERSHRVQNFHKTRKRYSCSICNLDYAQPQGLTRHQLERHNARLCLYCRDFTWGRLYLFKKHLVMRHPGIDHNAAINEATRAYRRRKYLPPPQASIPTAENDSWGSATCAESLAPRPNMSSITYNPQPSPQKQQLRRRESMKILAHSSRQMLIVITPHLLLRKSVHNQRQTWTCLVESCKFDFRTRGRWLARLTPTAHRP</sequence>
<dbReference type="AlphaFoldDB" id="A0A9P5MM96"/>
<dbReference type="Proteomes" id="UP000759537">
    <property type="component" value="Unassembled WGS sequence"/>
</dbReference>
<dbReference type="EMBL" id="WHVB01000022">
    <property type="protein sequence ID" value="KAF8471589.1"/>
    <property type="molecule type" value="Genomic_DNA"/>
</dbReference>
<evidence type="ECO:0000313" key="3">
    <source>
        <dbReference type="EMBL" id="KAF8471589.1"/>
    </source>
</evidence>
<keyword evidence="4" id="KW-1185">Reference proteome</keyword>
<gene>
    <name evidence="3" type="ORF">DFH94DRAFT_768354</name>
    <name evidence="2" type="ORF">DFH94DRAFT_788622</name>
</gene>
<name>A0A9P5MM96_9AGAM</name>
<accession>A0A9P5MM96</accession>
<comment type="caution">
    <text evidence="2">The sequence shown here is derived from an EMBL/GenBank/DDBJ whole genome shotgun (WGS) entry which is preliminary data.</text>
</comment>
<proteinExistence type="predicted"/>
<evidence type="ECO:0000259" key="1">
    <source>
        <dbReference type="PROSITE" id="PS00028"/>
    </source>
</evidence>
<feature type="domain" description="C2H2-type" evidence="1">
    <location>
        <begin position="246"/>
        <end position="267"/>
    </location>
</feature>
<reference evidence="2" key="1">
    <citation type="submission" date="2019-10" db="EMBL/GenBank/DDBJ databases">
        <authorList>
            <consortium name="DOE Joint Genome Institute"/>
            <person name="Kuo A."/>
            <person name="Miyauchi S."/>
            <person name="Kiss E."/>
            <person name="Drula E."/>
            <person name="Kohler A."/>
            <person name="Sanchez-Garcia M."/>
            <person name="Andreopoulos B."/>
            <person name="Barry K.W."/>
            <person name="Bonito G."/>
            <person name="Buee M."/>
            <person name="Carver A."/>
            <person name="Chen C."/>
            <person name="Cichocki N."/>
            <person name="Clum A."/>
            <person name="Culley D."/>
            <person name="Crous P.W."/>
            <person name="Fauchery L."/>
            <person name="Girlanda M."/>
            <person name="Hayes R."/>
            <person name="Keri Z."/>
            <person name="LaButti K."/>
            <person name="Lipzen A."/>
            <person name="Lombard V."/>
            <person name="Magnuson J."/>
            <person name="Maillard F."/>
            <person name="Morin E."/>
            <person name="Murat C."/>
            <person name="Nolan M."/>
            <person name="Ohm R."/>
            <person name="Pangilinan J."/>
            <person name="Pereira M."/>
            <person name="Perotto S."/>
            <person name="Peter M."/>
            <person name="Riley R."/>
            <person name="Sitrit Y."/>
            <person name="Stielow B."/>
            <person name="Szollosi G."/>
            <person name="Zifcakova L."/>
            <person name="Stursova M."/>
            <person name="Spatafora J.W."/>
            <person name="Tedersoo L."/>
            <person name="Vaario L.-M."/>
            <person name="Yamada A."/>
            <person name="Yan M."/>
            <person name="Wang P."/>
            <person name="Xu J."/>
            <person name="Bruns T."/>
            <person name="Baldrian P."/>
            <person name="Vilgalys R."/>
            <person name="Henrissat B."/>
            <person name="Grigoriev I.V."/>
            <person name="Hibbett D."/>
            <person name="Nagy L.G."/>
            <person name="Martin F.M."/>
        </authorList>
    </citation>
    <scope>NUCLEOTIDE SEQUENCE</scope>
    <source>
        <strain evidence="2">Prilba</strain>
    </source>
</reference>
<dbReference type="PROSITE" id="PS00028">
    <property type="entry name" value="ZINC_FINGER_C2H2_1"/>
    <property type="match status" value="1"/>
</dbReference>
<dbReference type="EMBL" id="WHVB01000100">
    <property type="protein sequence ID" value="KAF8462201.1"/>
    <property type="molecule type" value="Genomic_DNA"/>
</dbReference>
<evidence type="ECO:0000313" key="4">
    <source>
        <dbReference type="Proteomes" id="UP000759537"/>
    </source>
</evidence>
<dbReference type="OrthoDB" id="3249920at2759"/>